<evidence type="ECO:0000256" key="9">
    <source>
        <dbReference type="ARBA" id="ARBA00022842"/>
    </source>
</evidence>
<dbReference type="Pfam" id="PF01426">
    <property type="entry name" value="BAH"/>
    <property type="match status" value="1"/>
</dbReference>
<dbReference type="SUPFAM" id="SSF52540">
    <property type="entry name" value="P-loop containing nucleoside triphosphate hydrolases"/>
    <property type="match status" value="1"/>
</dbReference>
<keyword evidence="9" id="KW-0460">Magnesium</keyword>
<comment type="subunit">
    <text evidence="12">ORC is composed of six subunits.</text>
</comment>
<dbReference type="EMBL" id="CP012524">
    <property type="protein sequence ID" value="ALC41158.1"/>
    <property type="molecule type" value="Genomic_DNA"/>
</dbReference>
<dbReference type="OMA" id="KTPSNDM"/>
<dbReference type="Gene3D" id="2.30.30.490">
    <property type="match status" value="1"/>
</dbReference>
<dbReference type="SMART" id="SM00382">
    <property type="entry name" value="AAA"/>
    <property type="match status" value="1"/>
</dbReference>
<dbReference type="GO" id="GO:0005664">
    <property type="term" value="C:nuclear origin of replication recognition complex"/>
    <property type="evidence" value="ECO:0007669"/>
    <property type="project" value="UniProtKB-ARBA"/>
</dbReference>
<organism evidence="15 16">
    <name type="scientific">Drosophila busckii</name>
    <name type="common">Fruit fly</name>
    <dbReference type="NCBI Taxonomy" id="30019"/>
    <lineage>
        <taxon>Eukaryota</taxon>
        <taxon>Metazoa</taxon>
        <taxon>Ecdysozoa</taxon>
        <taxon>Arthropoda</taxon>
        <taxon>Hexapoda</taxon>
        <taxon>Insecta</taxon>
        <taxon>Pterygota</taxon>
        <taxon>Neoptera</taxon>
        <taxon>Endopterygota</taxon>
        <taxon>Diptera</taxon>
        <taxon>Brachycera</taxon>
        <taxon>Muscomorpha</taxon>
        <taxon>Ephydroidea</taxon>
        <taxon>Drosophilidae</taxon>
        <taxon>Drosophila</taxon>
    </lineage>
</organism>
<feature type="region of interest" description="Disordered" evidence="13">
    <location>
        <begin position="448"/>
        <end position="511"/>
    </location>
</feature>
<dbReference type="Gene3D" id="1.10.8.60">
    <property type="match status" value="1"/>
</dbReference>
<evidence type="ECO:0000256" key="13">
    <source>
        <dbReference type="SAM" id="MobiDB-lite"/>
    </source>
</evidence>
<gene>
    <name evidence="15" type="ORF">Dbus_chr2Rg737</name>
</gene>
<dbReference type="InterPro" id="IPR041083">
    <property type="entry name" value="AAA_lid_10"/>
</dbReference>
<dbReference type="PROSITE" id="PS51038">
    <property type="entry name" value="BAH"/>
    <property type="match status" value="1"/>
</dbReference>
<reference evidence="15 16" key="1">
    <citation type="submission" date="2015-08" db="EMBL/GenBank/DDBJ databases">
        <title>Ancestral chromatin configuration constrains chromatin evolution on differentiating sex chromosomes in Drosophila.</title>
        <authorList>
            <person name="Zhou Q."/>
            <person name="Bachtrog D."/>
        </authorList>
    </citation>
    <scope>NUCLEOTIDE SEQUENCE [LARGE SCALE GENOMIC DNA]</scope>
    <source>
        <tissue evidence="15">Whole larvae</tissue>
    </source>
</reference>
<evidence type="ECO:0000259" key="14">
    <source>
        <dbReference type="PROSITE" id="PS51038"/>
    </source>
</evidence>
<dbReference type="GO" id="GO:0006270">
    <property type="term" value="P:DNA replication initiation"/>
    <property type="evidence" value="ECO:0007669"/>
    <property type="project" value="TreeGrafter"/>
</dbReference>
<feature type="domain" description="BAH" evidence="14">
    <location>
        <begin position="45"/>
        <end position="184"/>
    </location>
</feature>
<evidence type="ECO:0000256" key="2">
    <source>
        <dbReference type="ARBA" id="ARBA00008398"/>
    </source>
</evidence>
<dbReference type="Pfam" id="PF00004">
    <property type="entry name" value="AAA"/>
    <property type="match status" value="1"/>
</dbReference>
<comment type="subcellular location">
    <subcellularLocation>
        <location evidence="1 12">Nucleus</location>
    </subcellularLocation>
</comment>
<evidence type="ECO:0000256" key="4">
    <source>
        <dbReference type="ARBA" id="ARBA00022553"/>
    </source>
</evidence>
<dbReference type="SMART" id="SM01074">
    <property type="entry name" value="Cdc6_C"/>
    <property type="match status" value="1"/>
</dbReference>
<dbReference type="OrthoDB" id="1926878at2759"/>
<dbReference type="Pfam" id="PF09079">
    <property type="entry name" value="WHD_Cdc6"/>
    <property type="match status" value="1"/>
</dbReference>
<comment type="similarity">
    <text evidence="2 12">Belongs to the ORC1 family.</text>
</comment>
<evidence type="ECO:0000256" key="11">
    <source>
        <dbReference type="ARBA" id="ARBA00023242"/>
    </source>
</evidence>
<dbReference type="InterPro" id="IPR015163">
    <property type="entry name" value="Cdc6_C"/>
</dbReference>
<dbReference type="CDD" id="cd00009">
    <property type="entry name" value="AAA"/>
    <property type="match status" value="1"/>
</dbReference>
<keyword evidence="6" id="KW-0479">Metal-binding</keyword>
<feature type="compositionally biased region" description="Basic and acidic residues" evidence="13">
    <location>
        <begin position="452"/>
        <end position="461"/>
    </location>
</feature>
<keyword evidence="4" id="KW-0597">Phosphoprotein</keyword>
<evidence type="ECO:0000256" key="1">
    <source>
        <dbReference type="ARBA" id="ARBA00004123"/>
    </source>
</evidence>
<evidence type="ECO:0000313" key="15">
    <source>
        <dbReference type="EMBL" id="ALC41158.1"/>
    </source>
</evidence>
<dbReference type="GO" id="GO:0046872">
    <property type="term" value="F:metal ion binding"/>
    <property type="evidence" value="ECO:0007669"/>
    <property type="project" value="UniProtKB-KW"/>
</dbReference>
<dbReference type="Pfam" id="PF17872">
    <property type="entry name" value="AAA_lid_10"/>
    <property type="match status" value="1"/>
</dbReference>
<keyword evidence="16" id="KW-1185">Reference proteome</keyword>
<dbReference type="FunFam" id="1.10.8.60:FF:000206">
    <property type="entry name" value="Origin recognition complex subunit 1"/>
    <property type="match status" value="1"/>
</dbReference>
<evidence type="ECO:0000256" key="10">
    <source>
        <dbReference type="ARBA" id="ARBA00023125"/>
    </source>
</evidence>
<keyword evidence="11 12" id="KW-0539">Nucleus</keyword>
<feature type="region of interest" description="Disordered" evidence="13">
    <location>
        <begin position="344"/>
        <end position="365"/>
    </location>
</feature>
<dbReference type="SMART" id="SM00439">
    <property type="entry name" value="BAH"/>
    <property type="match status" value="1"/>
</dbReference>
<dbReference type="GO" id="GO:0003688">
    <property type="term" value="F:DNA replication origin binding"/>
    <property type="evidence" value="ECO:0007669"/>
    <property type="project" value="TreeGrafter"/>
</dbReference>
<feature type="region of interest" description="Disordered" evidence="13">
    <location>
        <begin position="193"/>
        <end position="213"/>
    </location>
</feature>
<dbReference type="PANTHER" id="PTHR10763">
    <property type="entry name" value="CELL DIVISION CONTROL PROTEIN 6-RELATED"/>
    <property type="match status" value="1"/>
</dbReference>
<dbReference type="InterPro" id="IPR043151">
    <property type="entry name" value="BAH_sf"/>
</dbReference>
<protein>
    <recommendedName>
        <fullName evidence="3 12">Origin recognition complex subunit 1</fullName>
    </recommendedName>
</protein>
<evidence type="ECO:0000256" key="8">
    <source>
        <dbReference type="ARBA" id="ARBA00022840"/>
    </source>
</evidence>
<dbReference type="GO" id="GO:0016887">
    <property type="term" value="F:ATP hydrolysis activity"/>
    <property type="evidence" value="ECO:0007669"/>
    <property type="project" value="InterPro"/>
</dbReference>
<keyword evidence="10 12" id="KW-0238">DNA-binding</keyword>
<keyword evidence="5 12" id="KW-0235">DNA replication</keyword>
<evidence type="ECO:0000256" key="7">
    <source>
        <dbReference type="ARBA" id="ARBA00022741"/>
    </source>
</evidence>
<dbReference type="PANTHER" id="PTHR10763:SF23">
    <property type="entry name" value="ORIGIN RECOGNITION COMPLEX SUBUNIT 1"/>
    <property type="match status" value="1"/>
</dbReference>
<name>A0A0M4E8R0_DROBS</name>
<evidence type="ECO:0000256" key="5">
    <source>
        <dbReference type="ARBA" id="ARBA00022705"/>
    </source>
</evidence>
<evidence type="ECO:0000256" key="3">
    <source>
        <dbReference type="ARBA" id="ARBA00019081"/>
    </source>
</evidence>
<dbReference type="CDD" id="cd08768">
    <property type="entry name" value="Cdc6_C"/>
    <property type="match status" value="1"/>
</dbReference>
<accession>A0A0M4E8R0</accession>
<dbReference type="Proteomes" id="UP000494163">
    <property type="component" value="Chromosome 2R"/>
</dbReference>
<dbReference type="InterPro" id="IPR050311">
    <property type="entry name" value="ORC1/CDC6"/>
</dbReference>
<dbReference type="AlphaFoldDB" id="A0A0M4E8R0"/>
<sequence length="899" mass="100400">MVNNENMLSAGQQVIWIGEHGLNTSVKSLEHKNVYFYKKCVYGPLTLSVGDYILVANADAAEPDTVEGCDIAKILHLYELREMTNKEPCRAIVQWYSRPQAIPHKVFDVDNLEIDFIVEIIEEHRPYDNDVALASIFRKCLVLEGNSKTSASQLIQENKVKHSCPMFVSRYKFIKVKKSYRLIPLEIQLEDTDEVKRQRSTPGGKSASARKSITRRRSSVSAAAAAAAMEFVDVNYYNCENKVSPIKIVGGRSVVRLSEKKKSLNADGEINANYLMASPLTEKNGKVSTPKSRASAARRNLNLSLDKGADSTADSDCLNYSIVQQTPDPKTPSNDMKIKLRVSERRKSVRLASEDEERDPLETMETPNTRRKRLGVNTGDIYHTPTKKSKELLDTMGTELTPSTRRKSILKSATTRLAEGTPRRSIQLSNIVEQRIFKDDDIISTPKRARSKLAEDVDYTPKKSSQKTPTRPRRVSTAISASASKSKEQAPLTPSQKLKKIRSGELSPSMEQRCQPVDAAQKSQLQLAREQLHVSVVPKSLPCREKEFDNIYSFLEGKIEDQCGGCMYVSGVPGTGKTATVTGVIRTLQRQVEQRKLPAFEFLEINGMRLTEPRQAYVQIYKQLTGKTVTWEHAHTLLEKRFTTPAPRRTTTVLLVDELDILCNRRQDVVYNLLDWPTKAAARLVVVTIANTMDLPERVLMGKVTSRLGLTRLTFQPYTHKQLQEIVGARLAGSEAFKGEAVQLVARKVAAVSGDARRALDICRRATEIADTNEAQSSQKCVNLLHVQQALAEMIASAKVQAIKNCSRLEQIFLQAVAAEVTRTGVEETTFMGVYQQLETIVAFMGVALPAPGRALSLCAKLGAERLIISEHSRHDLYQKILLNVSTDDIHYALRVEAN</sequence>
<dbReference type="InterPro" id="IPR003593">
    <property type="entry name" value="AAA+_ATPase"/>
</dbReference>
<evidence type="ECO:0000256" key="6">
    <source>
        <dbReference type="ARBA" id="ARBA00022723"/>
    </source>
</evidence>
<evidence type="ECO:0000256" key="12">
    <source>
        <dbReference type="RuleBase" id="RU365058"/>
    </source>
</evidence>
<dbReference type="GO" id="GO:0033314">
    <property type="term" value="P:mitotic DNA replication checkpoint signaling"/>
    <property type="evidence" value="ECO:0007669"/>
    <property type="project" value="TreeGrafter"/>
</dbReference>
<dbReference type="STRING" id="30019.A0A0M4E8R0"/>
<dbReference type="InterPro" id="IPR027417">
    <property type="entry name" value="P-loop_NTPase"/>
</dbReference>
<keyword evidence="7 12" id="KW-0547">Nucleotide-binding</keyword>
<comment type="function">
    <text evidence="12">Component of the origin recognition complex (ORC) that binds origins of replication. DNA-binding is ATP-dependent, however specific DNA sequences that define origins of replication have not been identified so far. ORC is required to assemble the pre-replication complex necessary to initiate DNA replication.</text>
</comment>
<proteinExistence type="inferred from homology"/>
<dbReference type="InterPro" id="IPR003959">
    <property type="entry name" value="ATPase_AAA_core"/>
</dbReference>
<dbReference type="Gene3D" id="3.40.50.300">
    <property type="entry name" value="P-loop containing nucleotide triphosphate hydrolases"/>
    <property type="match status" value="1"/>
</dbReference>
<evidence type="ECO:0000313" key="16">
    <source>
        <dbReference type="Proteomes" id="UP000494163"/>
    </source>
</evidence>
<keyword evidence="8 12" id="KW-0067">ATP-binding</keyword>
<dbReference type="GO" id="GO:0005524">
    <property type="term" value="F:ATP binding"/>
    <property type="evidence" value="ECO:0007669"/>
    <property type="project" value="UniProtKB-KW"/>
</dbReference>
<dbReference type="InterPro" id="IPR001025">
    <property type="entry name" value="BAH_dom"/>
</dbReference>
<dbReference type="SMR" id="A0A0M4E8R0"/>
<dbReference type="FunFam" id="3.40.50.300:FF:000199">
    <property type="entry name" value="Origin recognition complex subunit 1"/>
    <property type="match status" value="1"/>
</dbReference>
<dbReference type="GO" id="GO:0003682">
    <property type="term" value="F:chromatin binding"/>
    <property type="evidence" value="ECO:0007669"/>
    <property type="project" value="InterPro"/>
</dbReference>